<evidence type="ECO:0000256" key="7">
    <source>
        <dbReference type="RuleBase" id="RU000461"/>
    </source>
</evidence>
<dbReference type="PANTHER" id="PTHR47944:SF19">
    <property type="entry name" value="CYTOCHROME P450 77A4"/>
    <property type="match status" value="1"/>
</dbReference>
<dbReference type="GO" id="GO:0016705">
    <property type="term" value="F:oxidoreductase activity, acting on paired donors, with incorporation or reduction of molecular oxygen"/>
    <property type="evidence" value="ECO:0007669"/>
    <property type="project" value="InterPro"/>
</dbReference>
<evidence type="ECO:0000256" key="6">
    <source>
        <dbReference type="PIRSR" id="PIRSR602401-1"/>
    </source>
</evidence>
<dbReference type="GO" id="GO:0005506">
    <property type="term" value="F:iron ion binding"/>
    <property type="evidence" value="ECO:0007669"/>
    <property type="project" value="InterPro"/>
</dbReference>
<keyword evidence="11" id="KW-1185">Reference proteome</keyword>
<dbReference type="Proteomes" id="UP000797356">
    <property type="component" value="Chromosome 2"/>
</dbReference>
<keyword evidence="8" id="KW-0472">Membrane</keyword>
<evidence type="ECO:0000313" key="10">
    <source>
        <dbReference type="EMBL" id="KAG1330919.1"/>
    </source>
</evidence>
<comment type="caution">
    <text evidence="10">The sequence shown here is derived from an EMBL/GenBank/DDBJ whole genome shotgun (WGS) entry which is preliminary data.</text>
</comment>
<feature type="signal peptide" evidence="9">
    <location>
        <begin position="1"/>
        <end position="20"/>
    </location>
</feature>
<keyword evidence="8" id="KW-0812">Transmembrane</keyword>
<proteinExistence type="inferred from homology"/>
<reference evidence="10" key="2">
    <citation type="submission" date="2019-07" db="EMBL/GenBank/DDBJ databases">
        <authorList>
            <person name="Yang Y."/>
            <person name="Bocs S."/>
            <person name="Baudouin L."/>
        </authorList>
    </citation>
    <scope>NUCLEOTIDE SEQUENCE</scope>
    <source>
        <tissue evidence="10">Spear leaf of Hainan Tall coconut</tissue>
    </source>
</reference>
<keyword evidence="2 6" id="KW-0349">Heme</keyword>
<keyword evidence="3 6" id="KW-0479">Metal-binding</keyword>
<dbReference type="InterPro" id="IPR036396">
    <property type="entry name" value="Cyt_P450_sf"/>
</dbReference>
<accession>A0A8K0MX83</accession>
<dbReference type="EMBL" id="CM017873">
    <property type="protein sequence ID" value="KAG1330919.1"/>
    <property type="molecule type" value="Genomic_DNA"/>
</dbReference>
<dbReference type="InterPro" id="IPR017972">
    <property type="entry name" value="Cyt_P450_CS"/>
</dbReference>
<evidence type="ECO:0000256" key="2">
    <source>
        <dbReference type="ARBA" id="ARBA00022617"/>
    </source>
</evidence>
<dbReference type="SUPFAM" id="SSF48264">
    <property type="entry name" value="Cytochrome P450"/>
    <property type="match status" value="1"/>
</dbReference>
<keyword evidence="8" id="KW-1133">Transmembrane helix</keyword>
<dbReference type="GO" id="GO:0004497">
    <property type="term" value="F:monooxygenase activity"/>
    <property type="evidence" value="ECO:0007669"/>
    <property type="project" value="UniProtKB-KW"/>
</dbReference>
<reference evidence="10" key="1">
    <citation type="journal article" date="2017" name="Gigascience">
        <title>The genome draft of coconut (Cocos nucifera).</title>
        <authorList>
            <person name="Xiao Y."/>
            <person name="Xu P."/>
            <person name="Fan H."/>
            <person name="Baudouin L."/>
            <person name="Xia W."/>
            <person name="Bocs S."/>
            <person name="Xu J."/>
            <person name="Li Q."/>
            <person name="Guo A."/>
            <person name="Zhou L."/>
            <person name="Li J."/>
            <person name="Wu Y."/>
            <person name="Ma Z."/>
            <person name="Armero A."/>
            <person name="Issali A.E."/>
            <person name="Liu N."/>
            <person name="Peng M."/>
            <person name="Yang Y."/>
        </authorList>
    </citation>
    <scope>NUCLEOTIDE SEQUENCE</scope>
    <source>
        <tissue evidence="10">Spear leaf of Hainan Tall coconut</tissue>
    </source>
</reference>
<evidence type="ECO:0000256" key="9">
    <source>
        <dbReference type="SAM" id="SignalP"/>
    </source>
</evidence>
<name>A0A8K0MX83_COCNU</name>
<feature type="chain" id="PRO_5035447108" evidence="9">
    <location>
        <begin position="21"/>
        <end position="550"/>
    </location>
</feature>
<feature type="binding site" description="axial binding residue" evidence="6">
    <location>
        <position position="489"/>
    </location>
    <ligand>
        <name>heme</name>
        <dbReference type="ChEBI" id="CHEBI:30413"/>
    </ligand>
    <ligandPart>
        <name>Fe</name>
        <dbReference type="ChEBI" id="CHEBI:18248"/>
    </ligandPart>
</feature>
<evidence type="ECO:0000256" key="8">
    <source>
        <dbReference type="SAM" id="Phobius"/>
    </source>
</evidence>
<evidence type="ECO:0000313" key="11">
    <source>
        <dbReference type="Proteomes" id="UP000797356"/>
    </source>
</evidence>
<feature type="transmembrane region" description="Helical" evidence="8">
    <location>
        <begin position="25"/>
        <end position="46"/>
    </location>
</feature>
<dbReference type="OrthoDB" id="2789670at2759"/>
<evidence type="ECO:0000256" key="3">
    <source>
        <dbReference type="ARBA" id="ARBA00022723"/>
    </source>
</evidence>
<evidence type="ECO:0000256" key="4">
    <source>
        <dbReference type="ARBA" id="ARBA00023002"/>
    </source>
</evidence>
<dbReference type="GO" id="GO:0020037">
    <property type="term" value="F:heme binding"/>
    <property type="evidence" value="ECO:0007669"/>
    <property type="project" value="InterPro"/>
</dbReference>
<gene>
    <name evidence="10" type="ORF">COCNU_02G008870</name>
</gene>
<comment type="similarity">
    <text evidence="1 7">Belongs to the cytochrome P450 family.</text>
</comment>
<sequence length="550" mass="62226">MAFTTTNTFLAFILLDLVLAMPNPFALAILSILVFLCITSFSFFFLRHHAWNHAASPNGQHLPPGPTPWPIVGSLPMMLYHKPPFRWILDVAEGKDIICIRLGGVHVVVVNSPQLGLQFLKKHDATFASRPLTMSSGHLGRGFVSVGVAPWGEQWKKMRRVVASELINPSRLRWQSSARDEEADHVVKYVYNLYKTSLAMIDIRPVARYYSGNVVRRMIFGVRHFGEGREYGGPGKEEVEYMETVFLVLSLIFALYAPDFMPSLRWLDVGGHEKMMKEAMSLIYKFHDPIIEERIERWRGGKETEVGEKKREAKDLLDVLITLEDNEGRPLLTVEEIKAQISELLFASVDNPSNVAEWGLAELLNQPMLLRKAMNELDRVVGKDRLVQESDIPQLPYIKACAREVLRLHPVSPFNLPHEPIEDTIVAGYFIPKGSRLLLSRVGLGRNPKVWNDPLQFDPDRHMTDGPLQVDLAEPNLRFISFSTGRRSCMGAPLGSAMTVMLLARLLQAFDWSLAPGESNIDLSEEKDSLLMAKPLRVYARPRLSLLEKL</sequence>
<dbReference type="AlphaFoldDB" id="A0A8K0MX83"/>
<dbReference type="PROSITE" id="PS00086">
    <property type="entry name" value="CYTOCHROME_P450"/>
    <property type="match status" value="1"/>
</dbReference>
<keyword evidence="9" id="KW-0732">Signal</keyword>
<keyword evidence="4 7" id="KW-0560">Oxidoreductase</keyword>
<dbReference type="Pfam" id="PF00067">
    <property type="entry name" value="p450"/>
    <property type="match status" value="1"/>
</dbReference>
<evidence type="ECO:0000256" key="5">
    <source>
        <dbReference type="ARBA" id="ARBA00023004"/>
    </source>
</evidence>
<keyword evidence="7" id="KW-0503">Monooxygenase</keyword>
<dbReference type="PRINTS" id="PR00463">
    <property type="entry name" value="EP450I"/>
</dbReference>
<dbReference type="Gene3D" id="1.10.630.10">
    <property type="entry name" value="Cytochrome P450"/>
    <property type="match status" value="1"/>
</dbReference>
<dbReference type="InterPro" id="IPR001128">
    <property type="entry name" value="Cyt_P450"/>
</dbReference>
<organism evidence="10 11">
    <name type="scientific">Cocos nucifera</name>
    <name type="common">Coconut palm</name>
    <dbReference type="NCBI Taxonomy" id="13894"/>
    <lineage>
        <taxon>Eukaryota</taxon>
        <taxon>Viridiplantae</taxon>
        <taxon>Streptophyta</taxon>
        <taxon>Embryophyta</taxon>
        <taxon>Tracheophyta</taxon>
        <taxon>Spermatophyta</taxon>
        <taxon>Magnoliopsida</taxon>
        <taxon>Liliopsida</taxon>
        <taxon>Arecaceae</taxon>
        <taxon>Arecoideae</taxon>
        <taxon>Cocoseae</taxon>
        <taxon>Attaleinae</taxon>
        <taxon>Cocos</taxon>
    </lineage>
</organism>
<dbReference type="InterPro" id="IPR002401">
    <property type="entry name" value="Cyt_P450_E_grp-I"/>
</dbReference>
<evidence type="ECO:0000256" key="1">
    <source>
        <dbReference type="ARBA" id="ARBA00010617"/>
    </source>
</evidence>
<protein>
    <submittedName>
        <fullName evidence="10">Phenylalanine N-monooxygenase</fullName>
    </submittedName>
</protein>
<feature type="transmembrane region" description="Helical" evidence="8">
    <location>
        <begin position="239"/>
        <end position="257"/>
    </location>
</feature>
<comment type="cofactor">
    <cofactor evidence="6">
        <name>heme</name>
        <dbReference type="ChEBI" id="CHEBI:30413"/>
    </cofactor>
</comment>
<keyword evidence="5 6" id="KW-0408">Iron</keyword>
<dbReference type="PANTHER" id="PTHR47944">
    <property type="entry name" value="CYTOCHROME P450 98A9"/>
    <property type="match status" value="1"/>
</dbReference>